<dbReference type="SUPFAM" id="SSF46785">
    <property type="entry name" value="Winged helix' DNA-binding domain"/>
    <property type="match status" value="1"/>
</dbReference>
<organism evidence="6 7">
    <name type="scientific">Thermasporomyces composti</name>
    <dbReference type="NCBI Taxonomy" id="696763"/>
    <lineage>
        <taxon>Bacteria</taxon>
        <taxon>Bacillati</taxon>
        <taxon>Actinomycetota</taxon>
        <taxon>Actinomycetes</taxon>
        <taxon>Propionibacteriales</taxon>
        <taxon>Nocardioidaceae</taxon>
        <taxon>Thermasporomyces</taxon>
    </lineage>
</organism>
<evidence type="ECO:0000256" key="3">
    <source>
        <dbReference type="ARBA" id="ARBA00023163"/>
    </source>
</evidence>
<dbReference type="SMART" id="SM00347">
    <property type="entry name" value="HTH_MARR"/>
    <property type="match status" value="1"/>
</dbReference>
<dbReference type="Pfam" id="PF01047">
    <property type="entry name" value="MarR"/>
    <property type="match status" value="1"/>
</dbReference>
<accession>A0A3D9V5N5</accession>
<dbReference type="GO" id="GO:0006950">
    <property type="term" value="P:response to stress"/>
    <property type="evidence" value="ECO:0007669"/>
    <property type="project" value="TreeGrafter"/>
</dbReference>
<feature type="compositionally biased region" description="Basic and acidic residues" evidence="4">
    <location>
        <begin position="166"/>
        <end position="178"/>
    </location>
</feature>
<keyword evidence="2 6" id="KW-0238">DNA-binding</keyword>
<keyword evidence="3" id="KW-0804">Transcription</keyword>
<dbReference type="InterPro" id="IPR023187">
    <property type="entry name" value="Tscrpt_reg_MarR-type_CS"/>
</dbReference>
<dbReference type="InterPro" id="IPR039422">
    <property type="entry name" value="MarR/SlyA-like"/>
</dbReference>
<dbReference type="PANTHER" id="PTHR33164">
    <property type="entry name" value="TRANSCRIPTIONAL REGULATOR, MARR FAMILY"/>
    <property type="match status" value="1"/>
</dbReference>
<dbReference type="InterPro" id="IPR036390">
    <property type="entry name" value="WH_DNA-bd_sf"/>
</dbReference>
<evidence type="ECO:0000256" key="2">
    <source>
        <dbReference type="ARBA" id="ARBA00023125"/>
    </source>
</evidence>
<gene>
    <name evidence="6" type="ORF">DFJ64_0860</name>
</gene>
<dbReference type="GO" id="GO:0003700">
    <property type="term" value="F:DNA-binding transcription factor activity"/>
    <property type="evidence" value="ECO:0007669"/>
    <property type="project" value="InterPro"/>
</dbReference>
<dbReference type="PANTHER" id="PTHR33164:SF106">
    <property type="entry name" value="TRANSCRIPTIONAL REGULATORY PROTEIN"/>
    <property type="match status" value="1"/>
</dbReference>
<sequence length="178" mass="19654">MSDGADLGWELSTAIVLFHEAVAHRLGLNAAEHKALGLIVRRGPLPTGALTSELGISASAVTGVVDRLEQAGYVRRTPDPRDRRRVLLTASDTATGPDLAGIFAELGEEMGTFMRRYDERELAAIHDYITNTIRVLRTLTRRLAEESASESGPYHGRQRRRRRRVARGEPDHRESTGS</sequence>
<dbReference type="EMBL" id="QTUC01000001">
    <property type="protein sequence ID" value="REF35480.1"/>
    <property type="molecule type" value="Genomic_DNA"/>
</dbReference>
<proteinExistence type="predicted"/>
<reference evidence="6 7" key="1">
    <citation type="submission" date="2018-08" db="EMBL/GenBank/DDBJ databases">
        <title>Sequencing the genomes of 1000 actinobacteria strains.</title>
        <authorList>
            <person name="Klenk H.-P."/>
        </authorList>
    </citation>
    <scope>NUCLEOTIDE SEQUENCE [LARGE SCALE GENOMIC DNA]</scope>
    <source>
        <strain evidence="6 7">DSM 22891</strain>
    </source>
</reference>
<dbReference type="InterPro" id="IPR000835">
    <property type="entry name" value="HTH_MarR-typ"/>
</dbReference>
<dbReference type="OrthoDB" id="3173926at2"/>
<feature type="compositionally biased region" description="Basic residues" evidence="4">
    <location>
        <begin position="156"/>
        <end position="165"/>
    </location>
</feature>
<keyword evidence="1" id="KW-0805">Transcription regulation</keyword>
<dbReference type="AlphaFoldDB" id="A0A3D9V5N5"/>
<dbReference type="Gene3D" id="1.10.10.10">
    <property type="entry name" value="Winged helix-like DNA-binding domain superfamily/Winged helix DNA-binding domain"/>
    <property type="match status" value="1"/>
</dbReference>
<evidence type="ECO:0000313" key="6">
    <source>
        <dbReference type="EMBL" id="REF35480.1"/>
    </source>
</evidence>
<protein>
    <submittedName>
        <fullName evidence="6">DNA-binding MarR family transcriptional regulator</fullName>
    </submittedName>
</protein>
<feature type="domain" description="HTH marR-type" evidence="5">
    <location>
        <begin position="1"/>
        <end position="145"/>
    </location>
</feature>
<dbReference type="InterPro" id="IPR036388">
    <property type="entry name" value="WH-like_DNA-bd_sf"/>
</dbReference>
<evidence type="ECO:0000256" key="1">
    <source>
        <dbReference type="ARBA" id="ARBA00023015"/>
    </source>
</evidence>
<dbReference type="PROSITE" id="PS01117">
    <property type="entry name" value="HTH_MARR_1"/>
    <property type="match status" value="1"/>
</dbReference>
<keyword evidence="7" id="KW-1185">Reference proteome</keyword>
<comment type="caution">
    <text evidence="6">The sequence shown here is derived from an EMBL/GenBank/DDBJ whole genome shotgun (WGS) entry which is preliminary data.</text>
</comment>
<name>A0A3D9V5N5_THECX</name>
<dbReference type="RefSeq" id="WP_115849262.1">
    <property type="nucleotide sequence ID" value="NZ_QTUC01000001.1"/>
</dbReference>
<evidence type="ECO:0000256" key="4">
    <source>
        <dbReference type="SAM" id="MobiDB-lite"/>
    </source>
</evidence>
<dbReference type="GO" id="GO:0003677">
    <property type="term" value="F:DNA binding"/>
    <property type="evidence" value="ECO:0007669"/>
    <property type="project" value="UniProtKB-KW"/>
</dbReference>
<evidence type="ECO:0000259" key="5">
    <source>
        <dbReference type="PROSITE" id="PS50995"/>
    </source>
</evidence>
<dbReference type="Proteomes" id="UP000256485">
    <property type="component" value="Unassembled WGS sequence"/>
</dbReference>
<feature type="region of interest" description="Disordered" evidence="4">
    <location>
        <begin position="144"/>
        <end position="178"/>
    </location>
</feature>
<evidence type="ECO:0000313" key="7">
    <source>
        <dbReference type="Proteomes" id="UP000256485"/>
    </source>
</evidence>
<dbReference type="PROSITE" id="PS50995">
    <property type="entry name" value="HTH_MARR_2"/>
    <property type="match status" value="1"/>
</dbReference>